<dbReference type="Pfam" id="PF08661">
    <property type="entry name" value="Rep_fac-A_3"/>
    <property type="match status" value="1"/>
</dbReference>
<dbReference type="InParanoid" id="A0A804MYR7"/>
<dbReference type="GO" id="GO:0031981">
    <property type="term" value="C:nuclear lumen"/>
    <property type="evidence" value="ECO:0007669"/>
    <property type="project" value="UniProtKB-ARBA"/>
</dbReference>
<dbReference type="Proteomes" id="UP000007305">
    <property type="component" value="Chromosome 3"/>
</dbReference>
<dbReference type="GO" id="GO:0006310">
    <property type="term" value="P:DNA recombination"/>
    <property type="evidence" value="ECO:0007669"/>
    <property type="project" value="InterPro"/>
</dbReference>
<dbReference type="PANTHER" id="PTHR47058">
    <property type="entry name" value="REPLICATION PROTEIN A 14 KDA SUBUNIT A-RELATED"/>
    <property type="match status" value="1"/>
</dbReference>
<organism evidence="4 5">
    <name type="scientific">Zea mays</name>
    <name type="common">Maize</name>
    <dbReference type="NCBI Taxonomy" id="4577"/>
    <lineage>
        <taxon>Eukaryota</taxon>
        <taxon>Viridiplantae</taxon>
        <taxon>Streptophyta</taxon>
        <taxon>Embryophyta</taxon>
        <taxon>Tracheophyta</taxon>
        <taxon>Spermatophyta</taxon>
        <taxon>Magnoliopsida</taxon>
        <taxon>Liliopsida</taxon>
        <taxon>Poales</taxon>
        <taxon>Poaceae</taxon>
        <taxon>PACMAD clade</taxon>
        <taxon>Panicoideae</taxon>
        <taxon>Andropogonodae</taxon>
        <taxon>Andropogoneae</taxon>
        <taxon>Tripsacinae</taxon>
        <taxon>Zea</taxon>
    </lineage>
</organism>
<reference evidence="4" key="2">
    <citation type="submission" date="2019-07" db="EMBL/GenBank/DDBJ databases">
        <authorList>
            <person name="Seetharam A."/>
            <person name="Woodhouse M."/>
            <person name="Cannon E."/>
        </authorList>
    </citation>
    <scope>NUCLEOTIDE SEQUENCE [LARGE SCALE GENOMIC DNA]</scope>
    <source>
        <strain evidence="4">cv. B73</strain>
    </source>
</reference>
<dbReference type="InterPro" id="IPR013970">
    <property type="entry name" value="Rfa2"/>
</dbReference>
<comment type="similarity">
    <text evidence="2">Belongs to the replication factor A protein 3 family.</text>
</comment>
<dbReference type="Gene3D" id="2.40.50.140">
    <property type="entry name" value="Nucleic acid-binding proteins"/>
    <property type="match status" value="1"/>
</dbReference>
<accession>A0A804MYR7</accession>
<dbReference type="FunFam" id="2.40.50.140:FF:000714">
    <property type="match status" value="1"/>
</dbReference>
<sequence>MTTISVPHSVFSQQVHSIYLGYKILFDALISVYENQVAVSRRMSLFEDCSQLLFELLDASLNATTSPDCSVKMAYVLTNVSLTYMAKLRDERFICPAGTDYDVVTCLDIISSKQLTNAACNSLLFKLVMATLTNESSEILRRRQYALLLSYLQYCSSILDSDVPPSVLWFLLLEEQDGDDEDITLQKVLKEHNELAHANISIIRKEAQAIVDLMDTSSPATLVNAQMLNMFVGRRVRTVVQVQHNEGGVLVGQSTDGHQLCVKSAMDVPVSHFMEVYGIAENSETIRAEVCTDFGPNFGEISNAFGVCLDPLIAIV</sequence>
<comment type="subcellular location">
    <subcellularLocation>
        <location evidence="1">Nucleus</location>
    </subcellularLocation>
</comment>
<evidence type="ECO:0000256" key="2">
    <source>
        <dbReference type="ARBA" id="ARBA00009761"/>
    </source>
</evidence>
<dbReference type="AlphaFoldDB" id="A0A804MYR7"/>
<dbReference type="Gramene" id="Zm00001eb121860_T001">
    <property type="protein sequence ID" value="Zm00001eb121860_P001"/>
    <property type="gene ID" value="Zm00001eb121860"/>
</dbReference>
<evidence type="ECO:0000256" key="3">
    <source>
        <dbReference type="ARBA" id="ARBA00023242"/>
    </source>
</evidence>
<reference evidence="5" key="1">
    <citation type="submission" date="2015-12" db="EMBL/GenBank/DDBJ databases">
        <title>Update maize B73 reference genome by single molecule sequencing technologies.</title>
        <authorList>
            <consortium name="Maize Genome Sequencing Project"/>
            <person name="Ware D."/>
        </authorList>
    </citation>
    <scope>NUCLEOTIDE SEQUENCE [LARGE SCALE GENOMIC DNA]</scope>
    <source>
        <strain evidence="5">cv. B73</strain>
    </source>
</reference>
<dbReference type="SUPFAM" id="SSF50249">
    <property type="entry name" value="Nucleic acid-binding proteins"/>
    <property type="match status" value="1"/>
</dbReference>
<name>A0A804MYR7_MAIZE</name>
<evidence type="ECO:0000313" key="5">
    <source>
        <dbReference type="Proteomes" id="UP000007305"/>
    </source>
</evidence>
<dbReference type="InterPro" id="IPR012340">
    <property type="entry name" value="NA-bd_OB-fold"/>
</dbReference>
<reference evidence="4" key="3">
    <citation type="submission" date="2021-05" db="UniProtKB">
        <authorList>
            <consortium name="EnsemblPlants"/>
        </authorList>
    </citation>
    <scope>IDENTIFICATION</scope>
    <source>
        <strain evidence="4">cv. B73</strain>
    </source>
</reference>
<keyword evidence="6" id="KW-1267">Proteomics identification</keyword>
<dbReference type="GO" id="GO:0006260">
    <property type="term" value="P:DNA replication"/>
    <property type="evidence" value="ECO:0007669"/>
    <property type="project" value="InterPro"/>
</dbReference>
<proteinExistence type="evidence at protein level"/>
<dbReference type="PANTHER" id="PTHR47058:SF3">
    <property type="entry name" value="REPLICATION PROTEIN A 14 KDA SUBUNIT A-RELATED"/>
    <property type="match status" value="1"/>
</dbReference>
<dbReference type="EnsemblPlants" id="Zm00001eb121860_T001">
    <property type="protein sequence ID" value="Zm00001eb121860_P001"/>
    <property type="gene ID" value="Zm00001eb121860"/>
</dbReference>
<keyword evidence="5" id="KW-1185">Reference proteome</keyword>
<evidence type="ECO:0007829" key="6">
    <source>
        <dbReference type="PeptideAtlas" id="A0A804MYR7"/>
    </source>
</evidence>
<dbReference type="GO" id="GO:0003677">
    <property type="term" value="F:DNA binding"/>
    <property type="evidence" value="ECO:0007669"/>
    <property type="project" value="InterPro"/>
</dbReference>
<dbReference type="GO" id="GO:0006281">
    <property type="term" value="P:DNA repair"/>
    <property type="evidence" value="ECO:0007669"/>
    <property type="project" value="InterPro"/>
</dbReference>
<protein>
    <submittedName>
        <fullName evidence="4">Uncharacterized protein</fullName>
    </submittedName>
</protein>
<evidence type="ECO:0000256" key="1">
    <source>
        <dbReference type="ARBA" id="ARBA00004123"/>
    </source>
</evidence>
<evidence type="ECO:0000313" key="4">
    <source>
        <dbReference type="EnsemblPlants" id="Zm00001eb121860_P001"/>
    </source>
</evidence>
<keyword evidence="3" id="KW-0539">Nucleus</keyword>